<dbReference type="Gene3D" id="3.40.630.30">
    <property type="match status" value="1"/>
</dbReference>
<dbReference type="AlphaFoldDB" id="A0A560W9T2"/>
<dbReference type="Proteomes" id="UP000315628">
    <property type="component" value="Unassembled WGS sequence"/>
</dbReference>
<evidence type="ECO:0000313" key="2">
    <source>
        <dbReference type="EMBL" id="TWD14386.1"/>
    </source>
</evidence>
<organism evidence="2 3">
    <name type="scientific">Marihabitans asiaticum</name>
    <dbReference type="NCBI Taxonomy" id="415218"/>
    <lineage>
        <taxon>Bacteria</taxon>
        <taxon>Bacillati</taxon>
        <taxon>Actinomycetota</taxon>
        <taxon>Actinomycetes</taxon>
        <taxon>Micrococcales</taxon>
        <taxon>Intrasporangiaceae</taxon>
        <taxon>Marihabitans</taxon>
    </lineage>
</organism>
<accession>A0A560W9T2</accession>
<keyword evidence="3" id="KW-1185">Reference proteome</keyword>
<dbReference type="Pfam" id="PF00583">
    <property type="entry name" value="Acetyltransf_1"/>
    <property type="match status" value="1"/>
</dbReference>
<feature type="domain" description="N-acetyltransferase" evidence="1">
    <location>
        <begin position="141"/>
        <end position="281"/>
    </location>
</feature>
<proteinExistence type="predicted"/>
<reference evidence="2 3" key="1">
    <citation type="submission" date="2019-06" db="EMBL/GenBank/DDBJ databases">
        <title>Sequencing the genomes of 1000 actinobacteria strains.</title>
        <authorList>
            <person name="Klenk H.-P."/>
        </authorList>
    </citation>
    <scope>NUCLEOTIDE SEQUENCE [LARGE SCALE GENOMIC DNA]</scope>
    <source>
        <strain evidence="2 3">DSM 18935</strain>
    </source>
</reference>
<dbReference type="InterPro" id="IPR016181">
    <property type="entry name" value="Acyl_CoA_acyltransferase"/>
</dbReference>
<evidence type="ECO:0000259" key="1">
    <source>
        <dbReference type="PROSITE" id="PS51186"/>
    </source>
</evidence>
<sequence>MLRTRSPVRMLTVEDRDAALELCAQDPAANVYVASRILDGAMGFGSTAVTGYFEDARLRSMVWTVANVVPVETDERARAALADRVRKVRRRCASFLGPQDQVMGLWGVASADYPSPRAVRATQPLLGTRVPPSALGVPLDHRVRPGVEAEAELVLPAATDMFTEEIGYPPYQGSPTFYLDSLRTLLRRRRTYVVIEHGEVIFKADVGSVALGCAQIQGVWLHPRLRGQRAAAPMMASVIEQTMAEHAPFVTLYVNDFNAAALATYRRVGMEQIGTFATVLF</sequence>
<evidence type="ECO:0000313" key="3">
    <source>
        <dbReference type="Proteomes" id="UP000315628"/>
    </source>
</evidence>
<dbReference type="InterPro" id="IPR000182">
    <property type="entry name" value="GNAT_dom"/>
</dbReference>
<dbReference type="SUPFAM" id="SSF55729">
    <property type="entry name" value="Acyl-CoA N-acyltransferases (Nat)"/>
    <property type="match status" value="1"/>
</dbReference>
<name>A0A560W9T2_9MICO</name>
<dbReference type="PROSITE" id="PS51186">
    <property type="entry name" value="GNAT"/>
    <property type="match status" value="1"/>
</dbReference>
<dbReference type="InterPro" id="IPR025289">
    <property type="entry name" value="DUF4081"/>
</dbReference>
<dbReference type="Pfam" id="PF13312">
    <property type="entry name" value="DUF4081"/>
    <property type="match status" value="1"/>
</dbReference>
<comment type="caution">
    <text evidence="2">The sequence shown here is derived from an EMBL/GenBank/DDBJ whole genome shotgun (WGS) entry which is preliminary data.</text>
</comment>
<dbReference type="EMBL" id="VIUW01000003">
    <property type="protein sequence ID" value="TWD14386.1"/>
    <property type="molecule type" value="Genomic_DNA"/>
</dbReference>
<dbReference type="RefSeq" id="WP_246074624.1">
    <property type="nucleotide sequence ID" value="NZ_BAAAYT010000005.1"/>
</dbReference>
<protein>
    <recommendedName>
        <fullName evidence="1">N-acetyltransferase domain-containing protein</fullName>
    </recommendedName>
</protein>
<dbReference type="GO" id="GO:0016747">
    <property type="term" value="F:acyltransferase activity, transferring groups other than amino-acyl groups"/>
    <property type="evidence" value="ECO:0007669"/>
    <property type="project" value="InterPro"/>
</dbReference>
<gene>
    <name evidence="2" type="ORF">FB557_1795</name>
</gene>